<feature type="transmembrane region" description="Helical" evidence="1">
    <location>
        <begin position="82"/>
        <end position="97"/>
    </location>
</feature>
<evidence type="ECO:0000259" key="2">
    <source>
        <dbReference type="Pfam" id="PF09922"/>
    </source>
</evidence>
<dbReference type="Pfam" id="PF22570">
    <property type="entry name" value="LiaF-TM"/>
    <property type="match status" value="1"/>
</dbReference>
<evidence type="ECO:0000313" key="4">
    <source>
        <dbReference type="EMBL" id="MCV9388137.1"/>
    </source>
</evidence>
<dbReference type="PANTHER" id="PTHR40763:SF5">
    <property type="entry name" value="MEMBRANE PROTEIN"/>
    <property type="match status" value="1"/>
</dbReference>
<feature type="transmembrane region" description="Helical" evidence="1">
    <location>
        <begin position="35"/>
        <end position="53"/>
    </location>
</feature>
<feature type="domain" description="LiaF transmembrane" evidence="3">
    <location>
        <begin position="10"/>
        <end position="102"/>
    </location>
</feature>
<dbReference type="PANTHER" id="PTHR40763">
    <property type="entry name" value="MEMBRANE PROTEIN-RELATED"/>
    <property type="match status" value="1"/>
</dbReference>
<evidence type="ECO:0000259" key="3">
    <source>
        <dbReference type="Pfam" id="PF22570"/>
    </source>
</evidence>
<dbReference type="Pfam" id="PF09922">
    <property type="entry name" value="LiaF-like_C"/>
    <property type="match status" value="1"/>
</dbReference>
<keyword evidence="5" id="KW-1185">Reference proteome</keyword>
<dbReference type="Proteomes" id="UP001300692">
    <property type="component" value="Unassembled WGS sequence"/>
</dbReference>
<organism evidence="4 5">
    <name type="scientific">Reichenbachiella ulvae</name>
    <dbReference type="NCBI Taxonomy" id="2980104"/>
    <lineage>
        <taxon>Bacteria</taxon>
        <taxon>Pseudomonadati</taxon>
        <taxon>Bacteroidota</taxon>
        <taxon>Cytophagia</taxon>
        <taxon>Cytophagales</taxon>
        <taxon>Reichenbachiellaceae</taxon>
        <taxon>Reichenbachiella</taxon>
    </lineage>
</organism>
<accession>A0ABT3CWQ3</accession>
<gene>
    <name evidence="4" type="ORF">N7U62_15760</name>
</gene>
<dbReference type="InterPro" id="IPR024425">
    <property type="entry name" value="LiaF-like_C"/>
</dbReference>
<keyword evidence="1" id="KW-0472">Membrane</keyword>
<reference evidence="4 5" key="1">
    <citation type="submission" date="2022-10" db="EMBL/GenBank/DDBJ databases">
        <title>Comparative genomics and taxonomic characterization of three novel marine species of genus Reichenbachiella exhibiting antioxidant and polysaccharide degradation activities.</title>
        <authorList>
            <person name="Muhammad N."/>
            <person name="Lee Y.-J."/>
            <person name="Ko J."/>
            <person name="Kim S.-G."/>
        </authorList>
    </citation>
    <scope>NUCLEOTIDE SEQUENCE [LARGE SCALE GENOMIC DNA]</scope>
    <source>
        <strain evidence="4 5">ABR2-5</strain>
    </source>
</reference>
<dbReference type="EMBL" id="JAOYOD010000001">
    <property type="protein sequence ID" value="MCV9388137.1"/>
    <property type="molecule type" value="Genomic_DNA"/>
</dbReference>
<dbReference type="RefSeq" id="WP_264138968.1">
    <property type="nucleotide sequence ID" value="NZ_JAOYOD010000001.1"/>
</dbReference>
<dbReference type="InterPro" id="IPR054331">
    <property type="entry name" value="LiaF_TM"/>
</dbReference>
<sequence length="220" mass="24658">MNHTNRRASLGIIMIVIGILFLLDNLHVIDFSIPRYLFTWQMILVVIGIFQFATGNQRGGVILISLGVIFWIPDYFDISFRQYWPVFLIAIGLSFFFKSRTGKLRQNTDSDQIDHLAVLGGTNQTINSKKFAGGKITSIFGGVELDLRQSSLEEGQAMIDCFVTFGAVKLFVPDDWVVNYEATTVFGGYKDKRAHKPTEYFGNVLTVKGLVLFGGVELIS</sequence>
<protein>
    <submittedName>
        <fullName evidence="4">Cell wall-active antibiotics response protein</fullName>
    </submittedName>
</protein>
<proteinExistence type="predicted"/>
<evidence type="ECO:0000256" key="1">
    <source>
        <dbReference type="SAM" id="Phobius"/>
    </source>
</evidence>
<keyword evidence="1" id="KW-1133">Transmembrane helix</keyword>
<feature type="domain" description="Cell wall-active antibiotics response LiaF-like C-terminal" evidence="2">
    <location>
        <begin position="131"/>
        <end position="190"/>
    </location>
</feature>
<comment type="caution">
    <text evidence="4">The sequence shown here is derived from an EMBL/GenBank/DDBJ whole genome shotgun (WGS) entry which is preliminary data.</text>
</comment>
<feature type="transmembrane region" description="Helical" evidence="1">
    <location>
        <begin position="60"/>
        <end position="76"/>
    </location>
</feature>
<keyword evidence="1" id="KW-0812">Transmembrane</keyword>
<evidence type="ECO:0000313" key="5">
    <source>
        <dbReference type="Proteomes" id="UP001300692"/>
    </source>
</evidence>
<name>A0ABT3CWQ3_9BACT</name>
<feature type="transmembrane region" description="Helical" evidence="1">
    <location>
        <begin position="12"/>
        <end position="29"/>
    </location>
</feature>